<dbReference type="EMBL" id="JACHEF010000005">
    <property type="protein sequence ID" value="MBB6412251.1"/>
    <property type="molecule type" value="Genomic_DNA"/>
</dbReference>
<reference evidence="2 3" key="1">
    <citation type="submission" date="2020-08" db="EMBL/GenBank/DDBJ databases">
        <title>Genomic Encyclopedia of Type Strains, Phase IV (KMG-IV): sequencing the most valuable type-strain genomes for metagenomic binning, comparative biology and taxonomic classification.</title>
        <authorList>
            <person name="Goeker M."/>
        </authorList>
    </citation>
    <scope>NUCLEOTIDE SEQUENCE [LARGE SCALE GENOMIC DNA]</scope>
    <source>
        <strain evidence="2 3">DSM 100039</strain>
    </source>
</reference>
<dbReference type="Proteomes" id="UP000556329">
    <property type="component" value="Unassembled WGS sequence"/>
</dbReference>
<accession>A0A841PEP8</accession>
<protein>
    <submittedName>
        <fullName evidence="2">Uncharacterized protein</fullName>
    </submittedName>
</protein>
<keyword evidence="3" id="KW-1185">Reference proteome</keyword>
<evidence type="ECO:0000256" key="1">
    <source>
        <dbReference type="SAM" id="Phobius"/>
    </source>
</evidence>
<evidence type="ECO:0000313" key="2">
    <source>
        <dbReference type="EMBL" id="MBB6412251.1"/>
    </source>
</evidence>
<organism evidence="2 3">
    <name type="scientific">Mesorhizobium sangaii</name>
    <dbReference type="NCBI Taxonomy" id="505389"/>
    <lineage>
        <taxon>Bacteria</taxon>
        <taxon>Pseudomonadati</taxon>
        <taxon>Pseudomonadota</taxon>
        <taxon>Alphaproteobacteria</taxon>
        <taxon>Hyphomicrobiales</taxon>
        <taxon>Phyllobacteriaceae</taxon>
        <taxon>Mesorhizobium</taxon>
    </lineage>
</organism>
<feature type="transmembrane region" description="Helical" evidence="1">
    <location>
        <begin position="12"/>
        <end position="34"/>
    </location>
</feature>
<gene>
    <name evidence="2" type="ORF">HNQ71_004941</name>
</gene>
<dbReference type="AlphaFoldDB" id="A0A841PEP8"/>
<keyword evidence="1" id="KW-1133">Transmembrane helix</keyword>
<sequence>MFRDKDTRFLEAGMLLAVPLCVAVTALIAVFALAGL</sequence>
<proteinExistence type="predicted"/>
<name>A0A841PEP8_9HYPH</name>
<keyword evidence="1" id="KW-0812">Transmembrane</keyword>
<keyword evidence="1" id="KW-0472">Membrane</keyword>
<comment type="caution">
    <text evidence="2">The sequence shown here is derived from an EMBL/GenBank/DDBJ whole genome shotgun (WGS) entry which is preliminary data.</text>
</comment>
<evidence type="ECO:0000313" key="3">
    <source>
        <dbReference type="Proteomes" id="UP000556329"/>
    </source>
</evidence>